<evidence type="ECO:0008006" key="3">
    <source>
        <dbReference type="Google" id="ProtNLM"/>
    </source>
</evidence>
<organism evidence="1 2">
    <name type="scientific">Methanospirillum stamsii</name>
    <dbReference type="NCBI Taxonomy" id="1277351"/>
    <lineage>
        <taxon>Archaea</taxon>
        <taxon>Methanobacteriati</taxon>
        <taxon>Methanobacteriota</taxon>
        <taxon>Stenosarchaea group</taxon>
        <taxon>Methanomicrobia</taxon>
        <taxon>Methanomicrobiales</taxon>
        <taxon>Methanospirillaceae</taxon>
        <taxon>Methanospirillum</taxon>
    </lineage>
</organism>
<dbReference type="EMBL" id="QGMZ01000030">
    <property type="protein sequence ID" value="PWR71763.1"/>
    <property type="molecule type" value="Genomic_DNA"/>
</dbReference>
<keyword evidence="2" id="KW-1185">Reference proteome</keyword>
<dbReference type="InterPro" id="IPR039498">
    <property type="entry name" value="NTP_transf_5"/>
</dbReference>
<name>A0A2V2N906_9EURY</name>
<comment type="caution">
    <text evidence="1">The sequence shown here is derived from an EMBL/GenBank/DDBJ whole genome shotgun (WGS) entry which is preliminary data.</text>
</comment>
<dbReference type="Proteomes" id="UP000245934">
    <property type="component" value="Unassembled WGS sequence"/>
</dbReference>
<evidence type="ECO:0000313" key="1">
    <source>
        <dbReference type="EMBL" id="PWR71763.1"/>
    </source>
</evidence>
<dbReference type="Gene3D" id="3.30.460.40">
    <property type="match status" value="1"/>
</dbReference>
<protein>
    <recommendedName>
        <fullName evidence="3">Nucleotidyltransferase family protein</fullName>
    </recommendedName>
</protein>
<dbReference type="AlphaFoldDB" id="A0A2V2N906"/>
<proteinExistence type="predicted"/>
<reference evidence="1 2" key="1">
    <citation type="submission" date="2018-05" db="EMBL/GenBank/DDBJ databases">
        <title>Draft genome of Methanospirillum stamsii Pt1.</title>
        <authorList>
            <person name="Dueholm M.S."/>
            <person name="Nielsen P.H."/>
            <person name="Bakmann L.F."/>
            <person name="Otzen D.E."/>
        </authorList>
    </citation>
    <scope>NUCLEOTIDE SEQUENCE [LARGE SCALE GENOMIC DNA]</scope>
    <source>
        <strain evidence="1 2">Pt1</strain>
    </source>
</reference>
<dbReference type="Pfam" id="PF14907">
    <property type="entry name" value="NTP_transf_5"/>
    <property type="match status" value="1"/>
</dbReference>
<evidence type="ECO:0000313" key="2">
    <source>
        <dbReference type="Proteomes" id="UP000245934"/>
    </source>
</evidence>
<sequence>MLYVISSSYSGISINDPDELIDSIKKVHTKVPLTGKKTNELLALKDKQLQYLIAAIRNTPQIPENWSEDEWKEWLATLIPHRILSLLALHISTWEEKFRPPDFIYSRLIKEFHQAAIKSVLIDHQLLNLSSIFEKEKIEVIIVKGVALARSIYPDTATRISCDIDLFVQPENIKNLENILENLGYRCPEHTFDISPDIFQEEVFFTPKNMANIDIHWSIDRNFSLFDQDWLDKAFISKQLIQYNNFNFFTFNPINHLEYLAFHHIFQHDSMTFDWIMDIAYLFPKLTIEDWKIITKKSAMDNVRISLELALIIASLWSGVSLPENYNNFSNWPVPSQKEQKIMTFAKNHSIYLMSFIHIIHALKNRNDKISHIYYYIFPPKGLLYKYRKSDSILDIPCAYIRRWISFIKYF</sequence>
<accession>A0A2V2N906</accession>
<gene>
    <name evidence="1" type="ORF">DLD82_13515</name>
</gene>